<gene>
    <name evidence="3" type="ORF">BLA18109_04313</name>
</gene>
<evidence type="ECO:0000313" key="4">
    <source>
        <dbReference type="Proteomes" id="UP000494260"/>
    </source>
</evidence>
<dbReference type="AlphaFoldDB" id="A0A6P2WAH6"/>
<dbReference type="Gene3D" id="3.40.710.10">
    <property type="entry name" value="DD-peptidase/beta-lactamase superfamily"/>
    <property type="match status" value="1"/>
</dbReference>
<feature type="signal peptide" evidence="1">
    <location>
        <begin position="1"/>
        <end position="34"/>
    </location>
</feature>
<dbReference type="InterPro" id="IPR050789">
    <property type="entry name" value="Diverse_Enzym_Activities"/>
</dbReference>
<dbReference type="InterPro" id="IPR001466">
    <property type="entry name" value="Beta-lactam-related"/>
</dbReference>
<evidence type="ECO:0000313" key="3">
    <source>
        <dbReference type="EMBL" id="VWC96968.1"/>
    </source>
</evidence>
<dbReference type="SUPFAM" id="SSF56601">
    <property type="entry name" value="beta-lactamase/transpeptidase-like"/>
    <property type="match status" value="1"/>
</dbReference>
<dbReference type="RefSeq" id="WP_174952375.1">
    <property type="nucleotide sequence ID" value="NZ_CABVQH010000014.1"/>
</dbReference>
<name>A0A6P2WAH6_BURL3</name>
<proteinExistence type="predicted"/>
<dbReference type="Proteomes" id="UP000494260">
    <property type="component" value="Unassembled WGS sequence"/>
</dbReference>
<evidence type="ECO:0000256" key="1">
    <source>
        <dbReference type="SAM" id="SignalP"/>
    </source>
</evidence>
<protein>
    <submittedName>
        <fullName evidence="3">6-aminohexanoate-dimer hydrolase</fullName>
    </submittedName>
</protein>
<organism evidence="3 4">
    <name type="scientific">Burkholderia lata (strain ATCC 17760 / DSM 23089 / LMG 22485 / NCIMB 9086 / R18194 / 383)</name>
    <dbReference type="NCBI Taxonomy" id="482957"/>
    <lineage>
        <taxon>Bacteria</taxon>
        <taxon>Pseudomonadati</taxon>
        <taxon>Pseudomonadota</taxon>
        <taxon>Betaproteobacteria</taxon>
        <taxon>Burkholderiales</taxon>
        <taxon>Burkholderiaceae</taxon>
        <taxon>Burkholderia</taxon>
        <taxon>Burkholderia cepacia complex</taxon>
    </lineage>
</organism>
<keyword evidence="1" id="KW-0732">Signal</keyword>
<dbReference type="InterPro" id="IPR012338">
    <property type="entry name" value="Beta-lactam/transpept-like"/>
</dbReference>
<dbReference type="EMBL" id="CABVQH010000014">
    <property type="protein sequence ID" value="VWC96968.1"/>
    <property type="molecule type" value="Genomic_DNA"/>
</dbReference>
<keyword evidence="3" id="KW-0378">Hydrolase</keyword>
<evidence type="ECO:0000259" key="2">
    <source>
        <dbReference type="Pfam" id="PF00144"/>
    </source>
</evidence>
<accession>A0A6P2WAH6</accession>
<dbReference type="PANTHER" id="PTHR43283:SF7">
    <property type="entry name" value="BETA-LACTAMASE-RELATED DOMAIN-CONTAINING PROTEIN"/>
    <property type="match status" value="1"/>
</dbReference>
<sequence length="449" mass="47985">MRIRRCFTATRRTRRLADTFVLAGGLALAAIAHAVPAAPAATDAVTPGMMQGFPPPADRLVNKTNVFTPARLRWALGNTRLLAPTAGIRHAATPMPLPEQPVQGLDSLPVTIGGETLTLDAYLRATHTDGFIVVQRGRIVYERYFDGFRPDQPHAWASMTKSVTGLLAAQVIESGVLDAGAPLARTVPELADTPFGSATLQQNLDMEVPTAYAPGIPPDLGLFGAVGLVPHREGAPASIADFLLTVQRVPDVAPGSMWFYQNGSPEAVAWAMQRATGQSWSALVERWLWRDFAEDDAYVVVDRNAMAMASGGLYTTLRDAARFAERVRTGLGGARGALPAATIRAALQPAQNAALFAKGNVIAGKDGYAYRDYWYQVNDGDGSFAAAGRFGQSILVDPKHALTIVKFSSSPDFAPRALDAQGESTRPRAALERGDALSRVARAVTEKLP</sequence>
<reference evidence="3 4" key="1">
    <citation type="submission" date="2019-09" db="EMBL/GenBank/DDBJ databases">
        <authorList>
            <person name="Depoorter E."/>
        </authorList>
    </citation>
    <scope>NUCLEOTIDE SEQUENCE [LARGE SCALE GENOMIC DNA]</scope>
    <source>
        <strain evidence="3">R-18109</strain>
    </source>
</reference>
<feature type="chain" id="PRO_5027069049" evidence="1">
    <location>
        <begin position="35"/>
        <end position="449"/>
    </location>
</feature>
<dbReference type="GO" id="GO:0016787">
    <property type="term" value="F:hydrolase activity"/>
    <property type="evidence" value="ECO:0007669"/>
    <property type="project" value="UniProtKB-KW"/>
</dbReference>
<feature type="domain" description="Beta-lactamase-related" evidence="2">
    <location>
        <begin position="130"/>
        <end position="416"/>
    </location>
</feature>
<dbReference type="Pfam" id="PF00144">
    <property type="entry name" value="Beta-lactamase"/>
    <property type="match status" value="1"/>
</dbReference>
<dbReference type="PANTHER" id="PTHR43283">
    <property type="entry name" value="BETA-LACTAMASE-RELATED"/>
    <property type="match status" value="1"/>
</dbReference>